<dbReference type="InterPro" id="IPR018247">
    <property type="entry name" value="EF_Hand_1_Ca_BS"/>
</dbReference>
<organism evidence="4 5">
    <name type="scientific">Littorina saxatilis</name>
    <dbReference type="NCBI Taxonomy" id="31220"/>
    <lineage>
        <taxon>Eukaryota</taxon>
        <taxon>Metazoa</taxon>
        <taxon>Spiralia</taxon>
        <taxon>Lophotrochozoa</taxon>
        <taxon>Mollusca</taxon>
        <taxon>Gastropoda</taxon>
        <taxon>Caenogastropoda</taxon>
        <taxon>Littorinimorpha</taxon>
        <taxon>Littorinoidea</taxon>
        <taxon>Littorinidae</taxon>
        <taxon>Littorina</taxon>
    </lineage>
</organism>
<protein>
    <recommendedName>
        <fullName evidence="3">EF-hand domain-containing protein</fullName>
    </recommendedName>
</protein>
<dbReference type="GO" id="GO:0005509">
    <property type="term" value="F:calcium ion binding"/>
    <property type="evidence" value="ECO:0007669"/>
    <property type="project" value="InterPro"/>
</dbReference>
<dbReference type="SMART" id="SM00368">
    <property type="entry name" value="LRR_RI"/>
    <property type="match status" value="8"/>
</dbReference>
<dbReference type="SUPFAM" id="SSF47473">
    <property type="entry name" value="EF-hand"/>
    <property type="match status" value="1"/>
</dbReference>
<dbReference type="Pfam" id="PF13516">
    <property type="entry name" value="LRR_6"/>
    <property type="match status" value="5"/>
</dbReference>
<feature type="region of interest" description="Disordered" evidence="2">
    <location>
        <begin position="837"/>
        <end position="863"/>
    </location>
</feature>
<feature type="compositionally biased region" description="Basic and acidic residues" evidence="2">
    <location>
        <begin position="746"/>
        <end position="776"/>
    </location>
</feature>
<dbReference type="PANTHER" id="PTHR24114">
    <property type="entry name" value="LEUCINE RICH REPEAT FAMILY PROTEIN"/>
    <property type="match status" value="1"/>
</dbReference>
<reference evidence="4 5" key="1">
    <citation type="submission" date="2024-02" db="EMBL/GenBank/DDBJ databases">
        <title>Chromosome-scale genome assembly of the rough periwinkle Littorina saxatilis.</title>
        <authorList>
            <person name="De Jode A."/>
            <person name="Faria R."/>
            <person name="Formenti G."/>
            <person name="Sims Y."/>
            <person name="Smith T.P."/>
            <person name="Tracey A."/>
            <person name="Wood J.M.D."/>
            <person name="Zagrodzka Z.B."/>
            <person name="Johannesson K."/>
            <person name="Butlin R.K."/>
            <person name="Leder E.H."/>
        </authorList>
    </citation>
    <scope>NUCLEOTIDE SEQUENCE [LARGE SCALE GENOMIC DNA]</scope>
    <source>
        <strain evidence="4">Snail1</strain>
        <tissue evidence="4">Muscle</tissue>
    </source>
</reference>
<dbReference type="Proteomes" id="UP001374579">
    <property type="component" value="Unassembled WGS sequence"/>
</dbReference>
<feature type="domain" description="EF-hand" evidence="3">
    <location>
        <begin position="679"/>
        <end position="714"/>
    </location>
</feature>
<gene>
    <name evidence="4" type="ORF">V1264_004494</name>
</gene>
<evidence type="ECO:0000256" key="1">
    <source>
        <dbReference type="ARBA" id="ARBA00022837"/>
    </source>
</evidence>
<feature type="region of interest" description="Disordered" evidence="2">
    <location>
        <begin position="1"/>
        <end position="31"/>
    </location>
</feature>
<accession>A0AAN9G7H5</accession>
<dbReference type="InterPro" id="IPR001611">
    <property type="entry name" value="Leu-rich_rpt"/>
</dbReference>
<keyword evidence="1" id="KW-0106">Calcium</keyword>
<dbReference type="InterPro" id="IPR032675">
    <property type="entry name" value="LRR_dom_sf"/>
</dbReference>
<evidence type="ECO:0000259" key="3">
    <source>
        <dbReference type="PROSITE" id="PS50222"/>
    </source>
</evidence>
<evidence type="ECO:0000313" key="4">
    <source>
        <dbReference type="EMBL" id="KAK7097534.1"/>
    </source>
</evidence>
<dbReference type="PROSITE" id="PS51450">
    <property type="entry name" value="LRR"/>
    <property type="match status" value="1"/>
</dbReference>
<dbReference type="InterPro" id="IPR002048">
    <property type="entry name" value="EF_hand_dom"/>
</dbReference>
<dbReference type="PANTHER" id="PTHR24114:SF50">
    <property type="entry name" value="RNI-LIKE PROTEIN"/>
    <property type="match status" value="1"/>
</dbReference>
<dbReference type="InterPro" id="IPR052394">
    <property type="entry name" value="LRR-containing"/>
</dbReference>
<evidence type="ECO:0000313" key="5">
    <source>
        <dbReference type="Proteomes" id="UP001374579"/>
    </source>
</evidence>
<name>A0AAN9G7H5_9CAEN</name>
<dbReference type="AlphaFoldDB" id="A0AAN9G7H5"/>
<dbReference type="Gene3D" id="1.10.238.10">
    <property type="entry name" value="EF-hand"/>
    <property type="match status" value="1"/>
</dbReference>
<dbReference type="PROSITE" id="PS50222">
    <property type="entry name" value="EF_HAND_2"/>
    <property type="match status" value="1"/>
</dbReference>
<sequence length="863" mass="96510">MSSLQNPAMASPNEPFEARGSATKTKAPKLRGMITKDFLGAKHGMSSSSASGTKKTVEVASARGAMQNGLHPSSSDDEAMDTLAIDGEIDMRRSSLPPIPQSRDSHVTINTTPEYRHSMSEVVARMEEREKTLLGDDLLQRRDKDPRRMSVREDRRFSTFSIVTIVNDDGTIKAEYARPTPQERKDSLALSQGPKFTRTVYSRRTGVRELIPAWGTPRKRPRGSNTPGSSPGVYFRTGPAEQDIVPEDYGPVVSSESPLSPDTQAIRDFDIDDDYFDYDRGEDQLVTEREAQRKSKDIEPMYHRACERLGIRPSLAFLRQCTITCVTLRAANLSASDVKAISIVLVRDKKVRILDLSYNNLGALGVSYIAEMLQANVAIQDVDLSGTNPERAGVRALSETLRFNSTITRLRLEDNRIEHTESEYLAEIMRNVPSLQGLFLGNNNLGYLGGTAIAAAMTQNNTMLTLDLQWNHIRKNSAKVICRALEHNEYIRTLNLSWNGLGKEGCLALAYSLPENVTLRELDISCNRIDLQALAFLLHAVCLNRVLRTLKMGHNPLTTEGVKAMITAIGNAKDCSVTHIDITGIPVDTEFVRILKKIQETRELTVKHDPALSLSTVNRKKDFEGTELDRYDPLLVLFEYMKLDNLRIIDMFQYMDTKKREKLSKGNIRDGLVTLRIPLHESAIDTIFKGMDLNKDGFVTLDEMVKMARVWQSIVTQRTIKAKQKKKEDKGLKDLHNILKNLIKKRKEDNEAENKKKMEDQRKMAEEKEKAEEKKKLEKRMKKMEDRRRSSGVPGLEEGLDKLKALAAGEGEGKKKGGGGAALVASALGKFRKIAKKHRKANEEASAAAKLSTIPDEGVSEVS</sequence>
<proteinExistence type="predicted"/>
<dbReference type="InterPro" id="IPR011992">
    <property type="entry name" value="EF-hand-dom_pair"/>
</dbReference>
<dbReference type="Pfam" id="PF13499">
    <property type="entry name" value="EF-hand_7"/>
    <property type="match status" value="1"/>
</dbReference>
<evidence type="ECO:0000256" key="2">
    <source>
        <dbReference type="SAM" id="MobiDB-lite"/>
    </source>
</evidence>
<feature type="region of interest" description="Disordered" evidence="2">
    <location>
        <begin position="746"/>
        <end position="800"/>
    </location>
</feature>
<dbReference type="CDD" id="cd00051">
    <property type="entry name" value="EFh"/>
    <property type="match status" value="1"/>
</dbReference>
<dbReference type="PROSITE" id="PS00018">
    <property type="entry name" value="EF_HAND_1"/>
    <property type="match status" value="1"/>
</dbReference>
<dbReference type="EMBL" id="JBAMIC010000013">
    <property type="protein sequence ID" value="KAK7097534.1"/>
    <property type="molecule type" value="Genomic_DNA"/>
</dbReference>
<dbReference type="Gene3D" id="3.80.10.10">
    <property type="entry name" value="Ribonuclease Inhibitor"/>
    <property type="match status" value="2"/>
</dbReference>
<dbReference type="SUPFAM" id="SSF52047">
    <property type="entry name" value="RNI-like"/>
    <property type="match status" value="1"/>
</dbReference>
<feature type="region of interest" description="Disordered" evidence="2">
    <location>
        <begin position="214"/>
        <end position="238"/>
    </location>
</feature>
<comment type="caution">
    <text evidence="4">The sequence shown here is derived from an EMBL/GenBank/DDBJ whole genome shotgun (WGS) entry which is preliminary data.</text>
</comment>
<keyword evidence="5" id="KW-1185">Reference proteome</keyword>